<reference evidence="10" key="1">
    <citation type="submission" date="2022-11" db="EMBL/GenBank/DDBJ databases">
        <authorList>
            <person name="Petersen C."/>
        </authorList>
    </citation>
    <scope>NUCLEOTIDE SEQUENCE</scope>
    <source>
        <strain evidence="10">IBT 30761</strain>
    </source>
</reference>
<keyword evidence="7 9" id="KW-0472">Membrane</keyword>
<protein>
    <recommendedName>
        <fullName evidence="12">SNARE</fullName>
    </recommendedName>
</protein>
<keyword evidence="6" id="KW-0333">Golgi apparatus</keyword>
<evidence type="ECO:0000256" key="4">
    <source>
        <dbReference type="ARBA" id="ARBA00022927"/>
    </source>
</evidence>
<keyword evidence="3 9" id="KW-0812">Transmembrane</keyword>
<organism evidence="10 11">
    <name type="scientific">Penicillium argentinense</name>
    <dbReference type="NCBI Taxonomy" id="1131581"/>
    <lineage>
        <taxon>Eukaryota</taxon>
        <taxon>Fungi</taxon>
        <taxon>Dikarya</taxon>
        <taxon>Ascomycota</taxon>
        <taxon>Pezizomycotina</taxon>
        <taxon>Eurotiomycetes</taxon>
        <taxon>Eurotiomycetidae</taxon>
        <taxon>Eurotiales</taxon>
        <taxon>Aspergillaceae</taxon>
        <taxon>Penicillium</taxon>
    </lineage>
</organism>
<comment type="caution">
    <text evidence="10">The sequence shown here is derived from an EMBL/GenBank/DDBJ whole genome shotgun (WGS) entry which is preliminary data.</text>
</comment>
<evidence type="ECO:0000313" key="10">
    <source>
        <dbReference type="EMBL" id="KAJ5089913.1"/>
    </source>
</evidence>
<evidence type="ECO:0000256" key="8">
    <source>
        <dbReference type="ARBA" id="ARBA00046280"/>
    </source>
</evidence>
<evidence type="ECO:0000256" key="3">
    <source>
        <dbReference type="ARBA" id="ARBA00022692"/>
    </source>
</evidence>
<evidence type="ECO:0000256" key="1">
    <source>
        <dbReference type="ARBA" id="ARBA00004394"/>
    </source>
</evidence>
<dbReference type="RefSeq" id="XP_056471895.1">
    <property type="nucleotide sequence ID" value="XM_056621089.1"/>
</dbReference>
<dbReference type="GO" id="GO:0000139">
    <property type="term" value="C:Golgi membrane"/>
    <property type="evidence" value="ECO:0007669"/>
    <property type="project" value="UniProtKB-SubCell"/>
</dbReference>
<keyword evidence="5 9" id="KW-1133">Transmembrane helix</keyword>
<accession>A0A9W9EXN7</accession>
<gene>
    <name evidence="10" type="ORF">N7532_008597</name>
</gene>
<keyword evidence="4" id="KW-0653">Protein transport</keyword>
<evidence type="ECO:0000256" key="6">
    <source>
        <dbReference type="ARBA" id="ARBA00023034"/>
    </source>
</evidence>
<evidence type="ECO:0000256" key="7">
    <source>
        <dbReference type="ARBA" id="ARBA00023136"/>
    </source>
</evidence>
<evidence type="ECO:0000313" key="11">
    <source>
        <dbReference type="Proteomes" id="UP001149074"/>
    </source>
</evidence>
<dbReference type="PANTHER" id="PTHR12791">
    <property type="entry name" value="GOLGI SNARE BET1-RELATED"/>
    <property type="match status" value="1"/>
</dbReference>
<reference evidence="10" key="2">
    <citation type="journal article" date="2023" name="IMA Fungus">
        <title>Comparative genomic study of the Penicillium genus elucidates a diverse pangenome and 15 lateral gene transfer events.</title>
        <authorList>
            <person name="Petersen C."/>
            <person name="Sorensen T."/>
            <person name="Nielsen M.R."/>
            <person name="Sondergaard T.E."/>
            <person name="Sorensen J.L."/>
            <person name="Fitzpatrick D.A."/>
            <person name="Frisvad J.C."/>
            <person name="Nielsen K.L."/>
        </authorList>
    </citation>
    <scope>NUCLEOTIDE SEQUENCE</scope>
    <source>
        <strain evidence="10">IBT 30761</strain>
    </source>
</reference>
<dbReference type="CDD" id="cd15853">
    <property type="entry name" value="SNARE_Bet1"/>
    <property type="match status" value="1"/>
</dbReference>
<sequence>MSDAYEREQQNNALLNSLSTKVSALRSVTIDIHDNARDQETIDHSNEVFSSFSTNLKGSASRLTRMAKQGDTVAVLKIAGMCIAAGIAIYIILGWIF</sequence>
<dbReference type="OrthoDB" id="3063237at2759"/>
<evidence type="ECO:0000256" key="9">
    <source>
        <dbReference type="SAM" id="Phobius"/>
    </source>
</evidence>
<evidence type="ECO:0000256" key="5">
    <source>
        <dbReference type="ARBA" id="ARBA00022989"/>
    </source>
</evidence>
<dbReference type="AlphaFoldDB" id="A0A9W9EXN7"/>
<dbReference type="InterPro" id="IPR039899">
    <property type="entry name" value="BET1_SNARE"/>
</dbReference>
<dbReference type="GeneID" id="81360068"/>
<dbReference type="GO" id="GO:0015031">
    <property type="term" value="P:protein transport"/>
    <property type="evidence" value="ECO:0007669"/>
    <property type="project" value="UniProtKB-KW"/>
</dbReference>
<evidence type="ECO:0000256" key="2">
    <source>
        <dbReference type="ARBA" id="ARBA00022448"/>
    </source>
</evidence>
<proteinExistence type="predicted"/>
<dbReference type="Proteomes" id="UP001149074">
    <property type="component" value="Unassembled WGS sequence"/>
</dbReference>
<comment type="subcellular location">
    <subcellularLocation>
        <location evidence="8">Endomembrane system</location>
        <topology evidence="8">Single-pass type IV membrane protein</topology>
    </subcellularLocation>
    <subcellularLocation>
        <location evidence="1">Golgi apparatus membrane</location>
    </subcellularLocation>
</comment>
<dbReference type="SUPFAM" id="SSF58038">
    <property type="entry name" value="SNARE fusion complex"/>
    <property type="match status" value="1"/>
</dbReference>
<name>A0A9W9EXN7_9EURO</name>
<feature type="transmembrane region" description="Helical" evidence="9">
    <location>
        <begin position="74"/>
        <end position="96"/>
    </location>
</feature>
<evidence type="ECO:0008006" key="12">
    <source>
        <dbReference type="Google" id="ProtNLM"/>
    </source>
</evidence>
<dbReference type="EMBL" id="JAPQKI010000009">
    <property type="protein sequence ID" value="KAJ5089913.1"/>
    <property type="molecule type" value="Genomic_DNA"/>
</dbReference>
<keyword evidence="2" id="KW-0813">Transport</keyword>
<keyword evidence="11" id="KW-1185">Reference proteome</keyword>